<dbReference type="GO" id="GO:0046872">
    <property type="term" value="F:metal ion binding"/>
    <property type="evidence" value="ECO:0007669"/>
    <property type="project" value="UniProtKB-KW"/>
</dbReference>
<evidence type="ECO:0000256" key="4">
    <source>
        <dbReference type="ARBA" id="ARBA00022737"/>
    </source>
</evidence>
<evidence type="ECO:0000256" key="5">
    <source>
        <dbReference type="ARBA" id="ARBA00022982"/>
    </source>
</evidence>
<evidence type="ECO:0000259" key="8">
    <source>
        <dbReference type="PROSITE" id="PS51379"/>
    </source>
</evidence>
<dbReference type="InterPro" id="IPR003741">
    <property type="entry name" value="LUD_dom"/>
</dbReference>
<dbReference type="InterPro" id="IPR024185">
    <property type="entry name" value="FTHF_cligase-like_sf"/>
</dbReference>
<keyword evidence="2" id="KW-0004">4Fe-4S</keyword>
<dbReference type="InterPro" id="IPR024569">
    <property type="entry name" value="LutB_C"/>
</dbReference>
<dbReference type="NCBIfam" id="TIGR00273">
    <property type="entry name" value="LutB/LldF family L-lactate oxidation iron-sulfur protein"/>
    <property type="match status" value="1"/>
</dbReference>
<dbReference type="Pfam" id="PF02589">
    <property type="entry name" value="LUD_dom"/>
    <property type="match status" value="1"/>
</dbReference>
<reference evidence="9" key="1">
    <citation type="journal article" date="2014" name="Int. J. Syst. Evol. Microbiol.">
        <title>Complete genome sequence of Corynebacterium casei LMG S-19264T (=DSM 44701T), isolated from a smear-ripened cheese.</title>
        <authorList>
            <consortium name="US DOE Joint Genome Institute (JGI-PGF)"/>
            <person name="Walter F."/>
            <person name="Albersmeier A."/>
            <person name="Kalinowski J."/>
            <person name="Ruckert C."/>
        </authorList>
    </citation>
    <scope>NUCLEOTIDE SEQUENCE</scope>
    <source>
        <strain evidence="9">CGMCC 1.15254</strain>
    </source>
</reference>
<name>A0A917BT39_9PROT</name>
<keyword evidence="4" id="KW-0677">Repeat</keyword>
<sequence>MTLVNGKDFKGRVHKALKDEELRANFRRAMDGLMGKRAMQFTDGDEWTRLRNLGESIKKRALSKLPELLERLEENCTKNGIKVHWARTVDEANSIILEILKSHDVKTVVKGKSMVSEEMELNHFLGDHGIRALEADLGEYIVQMAGQMPSHIVMPAIHMNKGQIAKLFQDNLPDTPYSEDAAELTAIARKELRREFMEAGAGLSGVNFAVAETGTLCLVENEGNGRMVTTVPPVHIAVTGIEKVVENLSDVPALLSLLTRSATGQPITTYFNMISSPRKEGEKDGPKEVHLVLLDNGRSKVYRDTETRDTLQCIRCGACMNHCPVYTRIGGHAYGGVYPGPIGKILTPQLEGLDEYPEHASASTLCNACVEVCPVKIPIAKMLVRLRDENSGNCPHGEHPLKGRGAKSSTIENAGWSGWAAMNASPATYKVATTAMSRIGNLLPQSAPMLKEWTSVRVKPKFAKKTLHQMAKEMGLKDE</sequence>
<dbReference type="PROSITE" id="PS00198">
    <property type="entry name" value="4FE4S_FER_1"/>
    <property type="match status" value="1"/>
</dbReference>
<dbReference type="InterPro" id="IPR017900">
    <property type="entry name" value="4Fe4S_Fe_S_CS"/>
</dbReference>
<keyword evidence="3" id="KW-0479">Metal-binding</keyword>
<evidence type="ECO:0000256" key="1">
    <source>
        <dbReference type="ARBA" id="ARBA00022448"/>
    </source>
</evidence>
<dbReference type="InterPro" id="IPR004452">
    <property type="entry name" value="LutB/LldF"/>
</dbReference>
<dbReference type="Gene3D" id="3.40.50.10420">
    <property type="entry name" value="NagB/RpiA/CoA transferase-like"/>
    <property type="match status" value="1"/>
</dbReference>
<evidence type="ECO:0000313" key="9">
    <source>
        <dbReference type="EMBL" id="GGF54953.1"/>
    </source>
</evidence>
<comment type="caution">
    <text evidence="9">The sequence shown here is derived from an EMBL/GenBank/DDBJ whole genome shotgun (WGS) entry which is preliminary data.</text>
</comment>
<dbReference type="Pfam" id="PF11870">
    <property type="entry name" value="LutB_C"/>
    <property type="match status" value="1"/>
</dbReference>
<dbReference type="PANTHER" id="PTHR47153:SF2">
    <property type="entry name" value="LACTATE UTILIZATION PROTEIN B"/>
    <property type="match status" value="1"/>
</dbReference>
<keyword evidence="6" id="KW-0408">Iron</keyword>
<reference evidence="9" key="2">
    <citation type="submission" date="2020-09" db="EMBL/GenBank/DDBJ databases">
        <authorList>
            <person name="Sun Q."/>
            <person name="Zhou Y."/>
        </authorList>
    </citation>
    <scope>NUCLEOTIDE SEQUENCE</scope>
    <source>
        <strain evidence="9">CGMCC 1.15254</strain>
    </source>
</reference>
<proteinExistence type="predicted"/>
<evidence type="ECO:0000256" key="3">
    <source>
        <dbReference type="ARBA" id="ARBA00022723"/>
    </source>
</evidence>
<evidence type="ECO:0000256" key="2">
    <source>
        <dbReference type="ARBA" id="ARBA00022485"/>
    </source>
</evidence>
<dbReference type="InterPro" id="IPR017896">
    <property type="entry name" value="4Fe4S_Fe-S-bd"/>
</dbReference>
<dbReference type="Pfam" id="PF13183">
    <property type="entry name" value="Fer4_8"/>
    <property type="match status" value="1"/>
</dbReference>
<feature type="domain" description="4Fe-4S ferredoxin-type" evidence="8">
    <location>
        <begin position="304"/>
        <end position="332"/>
    </location>
</feature>
<keyword evidence="7" id="KW-0411">Iron-sulfur</keyword>
<dbReference type="RefSeq" id="WP_188661238.1">
    <property type="nucleotide sequence ID" value="NZ_BMHV01000003.1"/>
</dbReference>
<organism evidence="9 10">
    <name type="scientific">Terasakiella brassicae</name>
    <dbReference type="NCBI Taxonomy" id="1634917"/>
    <lineage>
        <taxon>Bacteria</taxon>
        <taxon>Pseudomonadati</taxon>
        <taxon>Pseudomonadota</taxon>
        <taxon>Alphaproteobacteria</taxon>
        <taxon>Rhodospirillales</taxon>
        <taxon>Terasakiellaceae</taxon>
        <taxon>Terasakiella</taxon>
    </lineage>
</organism>
<dbReference type="Proteomes" id="UP000632498">
    <property type="component" value="Unassembled WGS sequence"/>
</dbReference>
<keyword evidence="10" id="KW-1185">Reference proteome</keyword>
<evidence type="ECO:0000313" key="10">
    <source>
        <dbReference type="Proteomes" id="UP000632498"/>
    </source>
</evidence>
<dbReference type="AlphaFoldDB" id="A0A917BT39"/>
<protein>
    <submittedName>
        <fullName evidence="9">4Fe-4S ferredoxin</fullName>
    </submittedName>
</protein>
<evidence type="ECO:0000256" key="7">
    <source>
        <dbReference type="ARBA" id="ARBA00023014"/>
    </source>
</evidence>
<dbReference type="GO" id="GO:0051539">
    <property type="term" value="F:4 iron, 4 sulfur cluster binding"/>
    <property type="evidence" value="ECO:0007669"/>
    <property type="project" value="UniProtKB-KW"/>
</dbReference>
<keyword evidence="5" id="KW-0249">Electron transport</keyword>
<keyword evidence="1" id="KW-0813">Transport</keyword>
<dbReference type="SUPFAM" id="SSF46548">
    <property type="entry name" value="alpha-helical ferredoxin"/>
    <property type="match status" value="1"/>
</dbReference>
<accession>A0A917BT39</accession>
<dbReference type="SUPFAM" id="SSF100950">
    <property type="entry name" value="NagB/RpiA/CoA transferase-like"/>
    <property type="match status" value="1"/>
</dbReference>
<dbReference type="PROSITE" id="PS51379">
    <property type="entry name" value="4FE4S_FER_2"/>
    <property type="match status" value="1"/>
</dbReference>
<dbReference type="GO" id="GO:0006089">
    <property type="term" value="P:lactate metabolic process"/>
    <property type="evidence" value="ECO:0007669"/>
    <property type="project" value="InterPro"/>
</dbReference>
<dbReference type="Gene3D" id="1.10.1060.10">
    <property type="entry name" value="Alpha-helical ferredoxin"/>
    <property type="match status" value="1"/>
</dbReference>
<evidence type="ECO:0000256" key="6">
    <source>
        <dbReference type="ARBA" id="ARBA00023004"/>
    </source>
</evidence>
<dbReference type="PANTHER" id="PTHR47153">
    <property type="entry name" value="LACTATE UTILIZATION PROTEIN B"/>
    <property type="match status" value="1"/>
</dbReference>
<gene>
    <name evidence="9" type="ORF">GCM10011332_05420</name>
</gene>
<dbReference type="EMBL" id="BMHV01000003">
    <property type="protein sequence ID" value="GGF54953.1"/>
    <property type="molecule type" value="Genomic_DNA"/>
</dbReference>
<dbReference type="InterPro" id="IPR009051">
    <property type="entry name" value="Helical_ferredxn"/>
</dbReference>
<dbReference type="InterPro" id="IPR037171">
    <property type="entry name" value="NagB/RpiA_transferase-like"/>
</dbReference>